<comment type="caution">
    <text evidence="1">The sequence shown here is derived from an EMBL/GenBank/DDBJ whole genome shotgun (WGS) entry which is preliminary data.</text>
</comment>
<sequence>MNNFTPQVKNYSKKLQKFKNIFPKTFSRLLPQIQICLIILNCKNFQSQTNLLIFYKQLSNQNSQQLNLQI</sequence>
<organism evidence="1 2">
    <name type="scientific">Paramecium sonneborni</name>
    <dbReference type="NCBI Taxonomy" id="65129"/>
    <lineage>
        <taxon>Eukaryota</taxon>
        <taxon>Sar</taxon>
        <taxon>Alveolata</taxon>
        <taxon>Ciliophora</taxon>
        <taxon>Intramacronucleata</taxon>
        <taxon>Oligohymenophorea</taxon>
        <taxon>Peniculida</taxon>
        <taxon>Parameciidae</taxon>
        <taxon>Paramecium</taxon>
    </lineage>
</organism>
<evidence type="ECO:0000313" key="1">
    <source>
        <dbReference type="EMBL" id="CAD8093708.1"/>
    </source>
</evidence>
<protein>
    <submittedName>
        <fullName evidence="1">Uncharacterized protein</fullName>
    </submittedName>
</protein>
<keyword evidence="2" id="KW-1185">Reference proteome</keyword>
<dbReference type="EMBL" id="CAJJDN010000061">
    <property type="protein sequence ID" value="CAD8093708.1"/>
    <property type="molecule type" value="Genomic_DNA"/>
</dbReference>
<dbReference type="AlphaFoldDB" id="A0A8S1NM54"/>
<name>A0A8S1NM54_9CILI</name>
<reference evidence="1" key="1">
    <citation type="submission" date="2021-01" db="EMBL/GenBank/DDBJ databases">
        <authorList>
            <consortium name="Genoscope - CEA"/>
            <person name="William W."/>
        </authorList>
    </citation>
    <scope>NUCLEOTIDE SEQUENCE</scope>
</reference>
<accession>A0A8S1NM54</accession>
<evidence type="ECO:0000313" key="2">
    <source>
        <dbReference type="Proteomes" id="UP000692954"/>
    </source>
</evidence>
<proteinExistence type="predicted"/>
<gene>
    <name evidence="1" type="ORF">PSON_ATCC_30995.1.T0610124</name>
</gene>
<dbReference type="Proteomes" id="UP000692954">
    <property type="component" value="Unassembled WGS sequence"/>
</dbReference>